<dbReference type="OrthoDB" id="9812991at2"/>
<protein>
    <recommendedName>
        <fullName evidence="6">Protein HflC</fullName>
    </recommendedName>
</protein>
<dbReference type="AlphaFoldDB" id="A0A844Y8G2"/>
<keyword evidence="4" id="KW-1133">Transmembrane helix</keyword>
<dbReference type="EMBL" id="WTYD01000001">
    <property type="protein sequence ID" value="MXO54415.1"/>
    <property type="molecule type" value="Genomic_DNA"/>
</dbReference>
<comment type="function">
    <text evidence="6">HflC and HflK could regulate a protease.</text>
</comment>
<dbReference type="InterPro" id="IPR001107">
    <property type="entry name" value="Band_7"/>
</dbReference>
<evidence type="ECO:0000256" key="1">
    <source>
        <dbReference type="ARBA" id="ARBA00004167"/>
    </source>
</evidence>
<keyword evidence="9" id="KW-1185">Reference proteome</keyword>
<dbReference type="Pfam" id="PF01145">
    <property type="entry name" value="Band_7"/>
    <property type="match status" value="1"/>
</dbReference>
<evidence type="ECO:0000259" key="7">
    <source>
        <dbReference type="SMART" id="SM00244"/>
    </source>
</evidence>
<dbReference type="Gene3D" id="3.30.479.30">
    <property type="entry name" value="Band 7 domain"/>
    <property type="match status" value="1"/>
</dbReference>
<dbReference type="RefSeq" id="WP_160661165.1">
    <property type="nucleotide sequence ID" value="NZ_BAABDV010000001.1"/>
</dbReference>
<dbReference type="GO" id="GO:0008233">
    <property type="term" value="F:peptidase activity"/>
    <property type="evidence" value="ECO:0007669"/>
    <property type="project" value="UniProtKB-KW"/>
</dbReference>
<evidence type="ECO:0000256" key="3">
    <source>
        <dbReference type="ARBA" id="ARBA00022692"/>
    </source>
</evidence>
<evidence type="ECO:0000256" key="2">
    <source>
        <dbReference type="ARBA" id="ARBA00007862"/>
    </source>
</evidence>
<keyword evidence="8" id="KW-0645">Protease</keyword>
<dbReference type="InterPro" id="IPR036013">
    <property type="entry name" value="Band_7/SPFH_dom_sf"/>
</dbReference>
<organism evidence="8 9">
    <name type="scientific">Qipengyuania pelagi</name>
    <dbReference type="NCBI Taxonomy" id="994320"/>
    <lineage>
        <taxon>Bacteria</taxon>
        <taxon>Pseudomonadati</taxon>
        <taxon>Pseudomonadota</taxon>
        <taxon>Alphaproteobacteria</taxon>
        <taxon>Sphingomonadales</taxon>
        <taxon>Erythrobacteraceae</taxon>
        <taxon>Qipengyuania</taxon>
    </lineage>
</organism>
<sequence>MTRLWNNHRTGVLIGLAVLLILFFASAFVVGEEEQAVVIRTGNPVGTVNTPGGDVGAGLRFKVPFIESVRMVDKRLLDLEMTDEEVLSNDQQRLLVNAYARFRIVDPVRMVERAGTTDGVRVALEPILNSVLRQELGRRTFQAMLTAERGSALANVRANLDRQARQYGAQVVDVQIKRTDLPDGAPLQSAFRRMESDREREARTIRAQGGRDARIIRAEADAESARIYAEAFGKDASFYDFYRAMQSYDSTFSAAREGEGPKGDSSIILSPDNEYLRQFRGQR</sequence>
<dbReference type="InterPro" id="IPR010200">
    <property type="entry name" value="HflC"/>
</dbReference>
<comment type="similarity">
    <text evidence="2 6">Belongs to the band 7/mec-2 family. HflC subfamily.</text>
</comment>
<evidence type="ECO:0000256" key="6">
    <source>
        <dbReference type="PIRNR" id="PIRNR005651"/>
    </source>
</evidence>
<comment type="subcellular location">
    <subcellularLocation>
        <location evidence="1">Membrane</location>
        <topology evidence="1">Single-pass membrane protein</topology>
    </subcellularLocation>
</comment>
<feature type="domain" description="Band 7" evidence="7">
    <location>
        <begin position="25"/>
        <end position="195"/>
    </location>
</feature>
<dbReference type="SMART" id="SM00244">
    <property type="entry name" value="PHB"/>
    <property type="match status" value="1"/>
</dbReference>
<evidence type="ECO:0000256" key="5">
    <source>
        <dbReference type="ARBA" id="ARBA00023136"/>
    </source>
</evidence>
<keyword evidence="5" id="KW-0472">Membrane</keyword>
<keyword evidence="8" id="KW-0378">Hydrolase</keyword>
<evidence type="ECO:0000313" key="9">
    <source>
        <dbReference type="Proteomes" id="UP000430272"/>
    </source>
</evidence>
<dbReference type="SUPFAM" id="SSF117892">
    <property type="entry name" value="Band 7/SPFH domain"/>
    <property type="match status" value="1"/>
</dbReference>
<evidence type="ECO:0000256" key="4">
    <source>
        <dbReference type="ARBA" id="ARBA00022989"/>
    </source>
</evidence>
<reference evidence="8 9" key="1">
    <citation type="submission" date="2019-12" db="EMBL/GenBank/DDBJ databases">
        <title>Genomic-based taxomic classification of the family Erythrobacteraceae.</title>
        <authorList>
            <person name="Xu L."/>
        </authorList>
    </citation>
    <scope>NUCLEOTIDE SEQUENCE [LARGE SCALE GENOMIC DNA]</scope>
    <source>
        <strain evidence="8 9">JCM 17468</strain>
    </source>
</reference>
<dbReference type="PANTHER" id="PTHR42911">
    <property type="entry name" value="MODULATOR OF FTSH PROTEASE HFLC"/>
    <property type="match status" value="1"/>
</dbReference>
<dbReference type="GO" id="GO:0006508">
    <property type="term" value="P:proteolysis"/>
    <property type="evidence" value="ECO:0007669"/>
    <property type="project" value="UniProtKB-KW"/>
</dbReference>
<proteinExistence type="inferred from homology"/>
<dbReference type="GO" id="GO:0016020">
    <property type="term" value="C:membrane"/>
    <property type="evidence" value="ECO:0007669"/>
    <property type="project" value="UniProtKB-SubCell"/>
</dbReference>
<dbReference type="Proteomes" id="UP000430272">
    <property type="component" value="Unassembled WGS sequence"/>
</dbReference>
<dbReference type="CDD" id="cd03405">
    <property type="entry name" value="SPFH_HflC"/>
    <property type="match status" value="1"/>
</dbReference>
<dbReference type="PANTHER" id="PTHR42911:SF1">
    <property type="entry name" value="MODULATOR OF FTSH PROTEASE HFLC"/>
    <property type="match status" value="1"/>
</dbReference>
<evidence type="ECO:0000313" key="8">
    <source>
        <dbReference type="EMBL" id="MXO54415.1"/>
    </source>
</evidence>
<gene>
    <name evidence="8" type="ORF">GRI47_10425</name>
</gene>
<name>A0A844Y8G2_9SPHN</name>
<keyword evidence="3" id="KW-0812">Transmembrane</keyword>
<comment type="caution">
    <text evidence="8">The sequence shown here is derived from an EMBL/GenBank/DDBJ whole genome shotgun (WGS) entry which is preliminary data.</text>
</comment>
<dbReference type="PIRSF" id="PIRSF005651">
    <property type="entry name" value="HflC"/>
    <property type="match status" value="1"/>
</dbReference>
<accession>A0A844Y8G2</accession>